<protein>
    <submittedName>
        <fullName evidence="1">Uncharacterized protein</fullName>
    </submittedName>
</protein>
<dbReference type="OrthoDB" id="5086500at2759"/>
<keyword evidence="2" id="KW-1185">Reference proteome</keyword>
<evidence type="ECO:0000313" key="1">
    <source>
        <dbReference type="EMBL" id="KAH6884957.1"/>
    </source>
</evidence>
<name>A0A9P8VY84_9HYPO</name>
<proteinExistence type="predicted"/>
<dbReference type="AlphaFoldDB" id="A0A9P8VY84"/>
<dbReference type="InterPro" id="IPR046536">
    <property type="entry name" value="DUF6601"/>
</dbReference>
<evidence type="ECO:0000313" key="2">
    <source>
        <dbReference type="Proteomes" id="UP000777438"/>
    </source>
</evidence>
<reference evidence="1 2" key="1">
    <citation type="journal article" date="2021" name="Nat. Commun.">
        <title>Genetic determinants of endophytism in the Arabidopsis root mycobiome.</title>
        <authorList>
            <person name="Mesny F."/>
            <person name="Miyauchi S."/>
            <person name="Thiergart T."/>
            <person name="Pickel B."/>
            <person name="Atanasova L."/>
            <person name="Karlsson M."/>
            <person name="Huettel B."/>
            <person name="Barry K.W."/>
            <person name="Haridas S."/>
            <person name="Chen C."/>
            <person name="Bauer D."/>
            <person name="Andreopoulos W."/>
            <person name="Pangilinan J."/>
            <person name="LaButti K."/>
            <person name="Riley R."/>
            <person name="Lipzen A."/>
            <person name="Clum A."/>
            <person name="Drula E."/>
            <person name="Henrissat B."/>
            <person name="Kohler A."/>
            <person name="Grigoriev I.V."/>
            <person name="Martin F.M."/>
            <person name="Hacquard S."/>
        </authorList>
    </citation>
    <scope>NUCLEOTIDE SEQUENCE [LARGE SCALE GENOMIC DNA]</scope>
    <source>
        <strain evidence="1 2">MPI-CAGE-CH-0241</strain>
    </source>
</reference>
<dbReference type="EMBL" id="JAGPYM010000019">
    <property type="protein sequence ID" value="KAH6884957.1"/>
    <property type="molecule type" value="Genomic_DNA"/>
</dbReference>
<organism evidence="1 2">
    <name type="scientific">Thelonectria olida</name>
    <dbReference type="NCBI Taxonomy" id="1576542"/>
    <lineage>
        <taxon>Eukaryota</taxon>
        <taxon>Fungi</taxon>
        <taxon>Dikarya</taxon>
        <taxon>Ascomycota</taxon>
        <taxon>Pezizomycotina</taxon>
        <taxon>Sordariomycetes</taxon>
        <taxon>Hypocreomycetidae</taxon>
        <taxon>Hypocreales</taxon>
        <taxon>Nectriaceae</taxon>
        <taxon>Thelonectria</taxon>
    </lineage>
</organism>
<comment type="caution">
    <text evidence="1">The sequence shown here is derived from an EMBL/GenBank/DDBJ whole genome shotgun (WGS) entry which is preliminary data.</text>
</comment>
<dbReference type="Proteomes" id="UP000777438">
    <property type="component" value="Unassembled WGS sequence"/>
</dbReference>
<dbReference type="Pfam" id="PF20246">
    <property type="entry name" value="DUF6601"/>
    <property type="match status" value="1"/>
</dbReference>
<sequence length="212" mass="23772">MLPVADAFKLTILLIESSILLPAPRARERHGADASRHDQDQRLPLSPPLYRIESGDMAAASRHVTACVEKEFDLQRLTSIHSWLWVSGLPMPPSSLYQQLLLGHDIFGTECMDMHLVGTTGRRSEYLSRGGECGCSGHEVAAQGYTQECTRGLRKRALGFLFSDAALISHESDFRTAKEKHLLPLQGYMPRWNQYSDFVRDNFAMLLNSALI</sequence>
<gene>
    <name evidence="1" type="ORF">B0T10DRAFT_98751</name>
</gene>
<accession>A0A9P8VY84</accession>